<gene>
    <name evidence="1" type="ORF">Tco_0680038</name>
</gene>
<organism evidence="1 2">
    <name type="scientific">Tanacetum coccineum</name>
    <dbReference type="NCBI Taxonomy" id="301880"/>
    <lineage>
        <taxon>Eukaryota</taxon>
        <taxon>Viridiplantae</taxon>
        <taxon>Streptophyta</taxon>
        <taxon>Embryophyta</taxon>
        <taxon>Tracheophyta</taxon>
        <taxon>Spermatophyta</taxon>
        <taxon>Magnoliopsida</taxon>
        <taxon>eudicotyledons</taxon>
        <taxon>Gunneridae</taxon>
        <taxon>Pentapetalae</taxon>
        <taxon>asterids</taxon>
        <taxon>campanulids</taxon>
        <taxon>Asterales</taxon>
        <taxon>Asteraceae</taxon>
        <taxon>Asteroideae</taxon>
        <taxon>Anthemideae</taxon>
        <taxon>Anthemidinae</taxon>
        <taxon>Tanacetum</taxon>
    </lineage>
</organism>
<reference evidence="1" key="1">
    <citation type="journal article" date="2022" name="Int. J. Mol. Sci.">
        <title>Draft Genome of Tanacetum Coccineum: Genomic Comparison of Closely Related Tanacetum-Family Plants.</title>
        <authorList>
            <person name="Yamashiro T."/>
            <person name="Shiraishi A."/>
            <person name="Nakayama K."/>
            <person name="Satake H."/>
        </authorList>
    </citation>
    <scope>NUCLEOTIDE SEQUENCE</scope>
</reference>
<keyword evidence="2" id="KW-1185">Reference proteome</keyword>
<reference evidence="1" key="2">
    <citation type="submission" date="2022-01" db="EMBL/GenBank/DDBJ databases">
        <authorList>
            <person name="Yamashiro T."/>
            <person name="Shiraishi A."/>
            <person name="Satake H."/>
            <person name="Nakayama K."/>
        </authorList>
    </citation>
    <scope>NUCLEOTIDE SEQUENCE</scope>
</reference>
<name>A0ABQ4XJQ2_9ASTR</name>
<proteinExistence type="predicted"/>
<protein>
    <submittedName>
        <fullName evidence="1">Uncharacterized protein</fullName>
    </submittedName>
</protein>
<comment type="caution">
    <text evidence="1">The sequence shown here is derived from an EMBL/GenBank/DDBJ whole genome shotgun (WGS) entry which is preliminary data.</text>
</comment>
<evidence type="ECO:0000313" key="1">
    <source>
        <dbReference type="EMBL" id="GJS65474.1"/>
    </source>
</evidence>
<evidence type="ECO:0000313" key="2">
    <source>
        <dbReference type="Proteomes" id="UP001151760"/>
    </source>
</evidence>
<sequence>MSIHTSPRINDPGERINIDGLEFNEESLDAPRVSPFLDSDDDLDDGEVLNKLEEYGNAGKLCRKKVINSFDGDALAFQYFSFRKFVAYFDPFLPMILLRKRLITLYW</sequence>
<accession>A0ABQ4XJQ2</accession>
<dbReference type="EMBL" id="BQNB010009580">
    <property type="protein sequence ID" value="GJS65474.1"/>
    <property type="molecule type" value="Genomic_DNA"/>
</dbReference>
<dbReference type="Proteomes" id="UP001151760">
    <property type="component" value="Unassembled WGS sequence"/>
</dbReference>